<keyword evidence="4" id="KW-1185">Reference proteome</keyword>
<evidence type="ECO:0000313" key="4">
    <source>
        <dbReference type="Proteomes" id="UP000253551"/>
    </source>
</evidence>
<keyword evidence="1" id="KW-0175">Coiled coil</keyword>
<evidence type="ECO:0000256" key="2">
    <source>
        <dbReference type="SAM" id="MobiDB-lite"/>
    </source>
</evidence>
<feature type="compositionally biased region" description="Polar residues" evidence="2">
    <location>
        <begin position="1"/>
        <end position="11"/>
    </location>
</feature>
<evidence type="ECO:0000256" key="1">
    <source>
        <dbReference type="SAM" id="Coils"/>
    </source>
</evidence>
<protein>
    <submittedName>
        <fullName evidence="3">Uncharacterized protein</fullName>
    </submittedName>
</protein>
<gene>
    <name evidence="3" type="ORF">CU098_012610</name>
</gene>
<proteinExistence type="predicted"/>
<feature type="coiled-coil region" evidence="1">
    <location>
        <begin position="292"/>
        <end position="411"/>
    </location>
</feature>
<comment type="caution">
    <text evidence="3">The sequence shown here is derived from an EMBL/GenBank/DDBJ whole genome shotgun (WGS) entry which is preliminary data.</text>
</comment>
<feature type="region of interest" description="Disordered" evidence="2">
    <location>
        <begin position="1"/>
        <end position="43"/>
    </location>
</feature>
<evidence type="ECO:0000313" key="3">
    <source>
        <dbReference type="EMBL" id="RCI04052.1"/>
    </source>
</evidence>
<name>A0A367KQB2_RHIST</name>
<sequence length="484" mass="55819">MSTLSHSQSDISPRVNRKVNENTKMNLLFDKQDTESEDDTYSFEQEIQVPSSLLEGNNEYHAYSDNTSYHPTSLEDTSVHFQQLTDTDSISAEEALYTASVFSKQAKKSVPHALAPPSHNLKARRLSKTVDESSSVEMSRKRSIVNDYQKELANHSAVSPRFMTLRKLSEVTALPAQPIETQPPVPLLPSSHLTPASSPPMAHKVLAKETNDLSGIDSIIEAQLQYHLGQMAWRVSESHVEARRFWEEQKNQVFGFASTMIDRIEREMQSRLSDTLDLKRELDWHRQQLAEKQCQLHELEILRIRNSELEKQHELDVTMIQNQQMDKDRLQRRLSRYEDAPLVKKRMSKTQHASNWAEMMESEDEVNKKVEVWVKKYKDLERNQQDMGARLERERSEGEELRIELENLKVELGKKKHCACCKFQKPETRNSSQGRAQSFIAQDGYLTFTAEINGQLSKYSVKIPKEQAKRASLNPNAPPWRQAN</sequence>
<accession>A0A367KQB2</accession>
<reference evidence="3 4" key="1">
    <citation type="journal article" date="2018" name="G3 (Bethesda)">
        <title>Phylogenetic and Phylogenomic Definition of Rhizopus Species.</title>
        <authorList>
            <person name="Gryganskyi A.P."/>
            <person name="Golan J."/>
            <person name="Dolatabadi S."/>
            <person name="Mondo S."/>
            <person name="Robb S."/>
            <person name="Idnurm A."/>
            <person name="Muszewska A."/>
            <person name="Steczkiewicz K."/>
            <person name="Masonjones S."/>
            <person name="Liao H.L."/>
            <person name="Gajdeczka M.T."/>
            <person name="Anike F."/>
            <person name="Vuek A."/>
            <person name="Anishchenko I.M."/>
            <person name="Voigt K."/>
            <person name="de Hoog G.S."/>
            <person name="Smith M.E."/>
            <person name="Heitman J."/>
            <person name="Vilgalys R."/>
            <person name="Stajich J.E."/>
        </authorList>
    </citation>
    <scope>NUCLEOTIDE SEQUENCE [LARGE SCALE GENOMIC DNA]</scope>
    <source>
        <strain evidence="3 4">LSU 92-RS-03</strain>
    </source>
</reference>
<dbReference type="Proteomes" id="UP000253551">
    <property type="component" value="Unassembled WGS sequence"/>
</dbReference>
<dbReference type="EMBL" id="PJQM01000805">
    <property type="protein sequence ID" value="RCI04052.1"/>
    <property type="molecule type" value="Genomic_DNA"/>
</dbReference>
<dbReference type="OrthoDB" id="2256928at2759"/>
<dbReference type="AlphaFoldDB" id="A0A367KQB2"/>
<organism evidence="3 4">
    <name type="scientific">Rhizopus stolonifer</name>
    <name type="common">Rhizopus nigricans</name>
    <dbReference type="NCBI Taxonomy" id="4846"/>
    <lineage>
        <taxon>Eukaryota</taxon>
        <taxon>Fungi</taxon>
        <taxon>Fungi incertae sedis</taxon>
        <taxon>Mucoromycota</taxon>
        <taxon>Mucoromycotina</taxon>
        <taxon>Mucoromycetes</taxon>
        <taxon>Mucorales</taxon>
        <taxon>Mucorineae</taxon>
        <taxon>Rhizopodaceae</taxon>
        <taxon>Rhizopus</taxon>
    </lineage>
</organism>